<gene>
    <name evidence="7" type="ORF">ACFO3A_15235</name>
</gene>
<protein>
    <submittedName>
        <fullName evidence="7">DMT family transporter</fullName>
    </submittedName>
</protein>
<feature type="transmembrane region" description="Helical" evidence="5">
    <location>
        <begin position="128"/>
        <end position="145"/>
    </location>
</feature>
<evidence type="ECO:0000256" key="3">
    <source>
        <dbReference type="ARBA" id="ARBA00022989"/>
    </source>
</evidence>
<evidence type="ECO:0000313" key="7">
    <source>
        <dbReference type="EMBL" id="MFC4623551.1"/>
    </source>
</evidence>
<feature type="transmembrane region" description="Helical" evidence="5">
    <location>
        <begin position="256"/>
        <end position="275"/>
    </location>
</feature>
<keyword evidence="2 5" id="KW-0812">Transmembrane</keyword>
<feature type="transmembrane region" description="Helical" evidence="5">
    <location>
        <begin position="157"/>
        <end position="176"/>
    </location>
</feature>
<dbReference type="EMBL" id="JBHSEW010000020">
    <property type="protein sequence ID" value="MFC4623551.1"/>
    <property type="molecule type" value="Genomic_DNA"/>
</dbReference>
<keyword evidence="3 5" id="KW-1133">Transmembrane helix</keyword>
<feature type="transmembrane region" description="Helical" evidence="5">
    <location>
        <begin position="12"/>
        <end position="31"/>
    </location>
</feature>
<evidence type="ECO:0000313" key="8">
    <source>
        <dbReference type="Proteomes" id="UP001595967"/>
    </source>
</evidence>
<feature type="transmembrane region" description="Helical" evidence="5">
    <location>
        <begin position="188"/>
        <end position="209"/>
    </location>
</feature>
<comment type="caution">
    <text evidence="7">The sequence shown here is derived from an EMBL/GenBank/DDBJ whole genome shotgun (WGS) entry which is preliminary data.</text>
</comment>
<organism evidence="7 8">
    <name type="scientific">Comamonas nitrativorans</name>
    <dbReference type="NCBI Taxonomy" id="108437"/>
    <lineage>
        <taxon>Bacteria</taxon>
        <taxon>Pseudomonadati</taxon>
        <taxon>Pseudomonadota</taxon>
        <taxon>Betaproteobacteria</taxon>
        <taxon>Burkholderiales</taxon>
        <taxon>Comamonadaceae</taxon>
        <taxon>Comamonas</taxon>
    </lineage>
</organism>
<keyword evidence="4 5" id="KW-0472">Membrane</keyword>
<dbReference type="RefSeq" id="WP_377728143.1">
    <property type="nucleotide sequence ID" value="NZ_JBHSEW010000020.1"/>
</dbReference>
<feature type="transmembrane region" description="Helical" evidence="5">
    <location>
        <begin position="77"/>
        <end position="96"/>
    </location>
</feature>
<feature type="domain" description="EamA" evidence="6">
    <location>
        <begin position="159"/>
        <end position="297"/>
    </location>
</feature>
<reference evidence="8" key="1">
    <citation type="journal article" date="2019" name="Int. J. Syst. Evol. Microbiol.">
        <title>The Global Catalogue of Microorganisms (GCM) 10K type strain sequencing project: providing services to taxonomists for standard genome sequencing and annotation.</title>
        <authorList>
            <consortium name="The Broad Institute Genomics Platform"/>
            <consortium name="The Broad Institute Genome Sequencing Center for Infectious Disease"/>
            <person name="Wu L."/>
            <person name="Ma J."/>
        </authorList>
    </citation>
    <scope>NUCLEOTIDE SEQUENCE [LARGE SCALE GENOMIC DNA]</scope>
    <source>
        <strain evidence="8">JCM 11650</strain>
    </source>
</reference>
<dbReference type="InterPro" id="IPR000620">
    <property type="entry name" value="EamA_dom"/>
</dbReference>
<evidence type="ECO:0000259" key="6">
    <source>
        <dbReference type="Pfam" id="PF00892"/>
    </source>
</evidence>
<feature type="transmembrane region" description="Helical" evidence="5">
    <location>
        <begin position="102"/>
        <end position="121"/>
    </location>
</feature>
<feature type="transmembrane region" description="Helical" evidence="5">
    <location>
        <begin position="221"/>
        <end position="244"/>
    </location>
</feature>
<dbReference type="Pfam" id="PF00892">
    <property type="entry name" value="EamA"/>
    <property type="match status" value="2"/>
</dbReference>
<comment type="subcellular location">
    <subcellularLocation>
        <location evidence="1">Membrane</location>
        <topology evidence="1">Multi-pass membrane protein</topology>
    </subcellularLocation>
</comment>
<dbReference type="SUPFAM" id="SSF103481">
    <property type="entry name" value="Multidrug resistance efflux transporter EmrE"/>
    <property type="match status" value="2"/>
</dbReference>
<dbReference type="Proteomes" id="UP001595967">
    <property type="component" value="Unassembled WGS sequence"/>
</dbReference>
<feature type="domain" description="EamA" evidence="6">
    <location>
        <begin position="14"/>
        <end position="144"/>
    </location>
</feature>
<evidence type="ECO:0000256" key="2">
    <source>
        <dbReference type="ARBA" id="ARBA00022692"/>
    </source>
</evidence>
<dbReference type="PANTHER" id="PTHR32322:SF9">
    <property type="entry name" value="AMINO-ACID METABOLITE EFFLUX PUMP-RELATED"/>
    <property type="match status" value="1"/>
</dbReference>
<sequence length="302" mass="31863">MLRLSNFGPHARLLGMIILWGASWPAGRIVAQAMPPLAAASLRFLLALLVLLPWMYRSGGFAQLKDWSLQRWLGMGLAGFFGVYAYASLFLSGLQYVPAGKAALLITLNPVVTLLLAVWLFKERINTIISLGMAMAFVGAIIVIAQGDPRHILQGHLGLGEVLILGCVACWVAYTLLGRWVMTGVDALSATTVTAAIGAVLLLVTSLVVEGPAGMQATLHSGWTAWGALLFLAFGATALAYAWFFEGVKRLGAGAAAGYITLVPVVGVAISALLLHEALDASLLIGGTLAVLGTVIMQRGRR</sequence>
<evidence type="ECO:0000256" key="4">
    <source>
        <dbReference type="ARBA" id="ARBA00023136"/>
    </source>
</evidence>
<evidence type="ECO:0000256" key="1">
    <source>
        <dbReference type="ARBA" id="ARBA00004141"/>
    </source>
</evidence>
<proteinExistence type="predicted"/>
<keyword evidence="8" id="KW-1185">Reference proteome</keyword>
<accession>A0ABV9H335</accession>
<name>A0ABV9H335_9BURK</name>
<dbReference type="InterPro" id="IPR037185">
    <property type="entry name" value="EmrE-like"/>
</dbReference>
<feature type="transmembrane region" description="Helical" evidence="5">
    <location>
        <begin position="37"/>
        <end position="56"/>
    </location>
</feature>
<dbReference type="PANTHER" id="PTHR32322">
    <property type="entry name" value="INNER MEMBRANE TRANSPORTER"/>
    <property type="match status" value="1"/>
</dbReference>
<evidence type="ECO:0000256" key="5">
    <source>
        <dbReference type="SAM" id="Phobius"/>
    </source>
</evidence>
<feature type="transmembrane region" description="Helical" evidence="5">
    <location>
        <begin position="281"/>
        <end position="297"/>
    </location>
</feature>
<dbReference type="InterPro" id="IPR050638">
    <property type="entry name" value="AA-Vitamin_Transporters"/>
</dbReference>